<feature type="transmembrane region" description="Helical" evidence="1">
    <location>
        <begin position="34"/>
        <end position="52"/>
    </location>
</feature>
<dbReference type="InterPro" id="IPR014535">
    <property type="entry name" value="Hpre_diP_synt_I"/>
</dbReference>
<keyword evidence="1" id="KW-0472">Membrane</keyword>
<proteinExistence type="predicted"/>
<dbReference type="Gene3D" id="1.10.1760.20">
    <property type="match status" value="1"/>
</dbReference>
<keyword evidence="1" id="KW-1133">Transmembrane helix</keyword>
<sequence length="167" mass="18097">MKTRNVATYGMLIALAFILSYIESIIPIPVPIPGIKIGLANLVVITALFTMGPKQAFVLSMIRIVLVGFTFGNLSTMMFSFAGGMLSWLLMVAAKRWKRFSMTGVSILGGIGHNIGQILVAMWVINSSVLLYYLPFLIISGLITGAVIGIVGALITANIKKLDFMKR</sequence>
<name>A0ABZ3EYV0_9FIRM</name>
<dbReference type="RefSeq" id="WP_342758999.1">
    <property type="nucleotide sequence ID" value="NZ_CP146256.1"/>
</dbReference>
<dbReference type="Proteomes" id="UP001451571">
    <property type="component" value="Chromosome"/>
</dbReference>
<evidence type="ECO:0000313" key="2">
    <source>
        <dbReference type="EMBL" id="XAH75437.1"/>
    </source>
</evidence>
<dbReference type="PIRSF" id="PIRSF027391">
    <property type="entry name" value="Hpre_diP_synt_I"/>
    <property type="match status" value="1"/>
</dbReference>
<keyword evidence="3" id="KW-1185">Reference proteome</keyword>
<gene>
    <name evidence="2" type="ORF">V6984_06685</name>
</gene>
<evidence type="ECO:0000313" key="3">
    <source>
        <dbReference type="Proteomes" id="UP001451571"/>
    </source>
</evidence>
<feature type="transmembrane region" description="Helical" evidence="1">
    <location>
        <begin position="6"/>
        <end position="22"/>
    </location>
</feature>
<dbReference type="InterPro" id="IPR010898">
    <property type="entry name" value="Hpre_diP_synth_I"/>
</dbReference>
<dbReference type="EMBL" id="CP146256">
    <property type="protein sequence ID" value="XAH75437.1"/>
    <property type="molecule type" value="Genomic_DNA"/>
</dbReference>
<reference evidence="2 3" key="1">
    <citation type="submission" date="2024-02" db="EMBL/GenBank/DDBJ databases">
        <title>Bacterial strain from lacustrine sediment.</title>
        <authorList>
            <person name="Petit C."/>
            <person name="Fadhlaoui K."/>
        </authorList>
    </citation>
    <scope>NUCLEOTIDE SEQUENCE [LARGE SCALE GENOMIC DNA]</scope>
    <source>
        <strain evidence="2 3">IPX-CK</strain>
    </source>
</reference>
<accession>A0ABZ3EYV0</accession>
<organism evidence="2 3">
    <name type="scientific">Kineothrix sedimenti</name>
    <dbReference type="NCBI Taxonomy" id="3123317"/>
    <lineage>
        <taxon>Bacteria</taxon>
        <taxon>Bacillati</taxon>
        <taxon>Bacillota</taxon>
        <taxon>Clostridia</taxon>
        <taxon>Lachnospirales</taxon>
        <taxon>Lachnospiraceae</taxon>
        <taxon>Kineothrix</taxon>
    </lineage>
</organism>
<feature type="transmembrane region" description="Helical" evidence="1">
    <location>
        <begin position="131"/>
        <end position="157"/>
    </location>
</feature>
<feature type="transmembrane region" description="Helical" evidence="1">
    <location>
        <begin position="105"/>
        <end position="125"/>
    </location>
</feature>
<keyword evidence="1" id="KW-0812">Transmembrane</keyword>
<dbReference type="Pfam" id="PF07456">
    <property type="entry name" value="Hpre_diP_synt_I"/>
    <property type="match status" value="1"/>
</dbReference>
<protein>
    <submittedName>
        <fullName evidence="2">Gx transporter family protein</fullName>
    </submittedName>
</protein>
<feature type="transmembrane region" description="Helical" evidence="1">
    <location>
        <begin position="64"/>
        <end position="93"/>
    </location>
</feature>
<evidence type="ECO:0000256" key="1">
    <source>
        <dbReference type="SAM" id="Phobius"/>
    </source>
</evidence>